<feature type="domain" description="HTH lacI-type" evidence="5">
    <location>
        <begin position="39"/>
        <end position="93"/>
    </location>
</feature>
<dbReference type="InterPro" id="IPR046335">
    <property type="entry name" value="LacI/GalR-like_sensor"/>
</dbReference>
<dbReference type="Gene3D" id="1.10.260.40">
    <property type="entry name" value="lambda repressor-like DNA-binding domains"/>
    <property type="match status" value="1"/>
</dbReference>
<dbReference type="SUPFAM" id="SSF53822">
    <property type="entry name" value="Periplasmic binding protein-like I"/>
    <property type="match status" value="1"/>
</dbReference>
<dbReference type="Pfam" id="PF00356">
    <property type="entry name" value="LacI"/>
    <property type="match status" value="1"/>
</dbReference>
<keyword evidence="3" id="KW-0804">Transcription</keyword>
<dbReference type="InterPro" id="IPR028082">
    <property type="entry name" value="Peripla_BP_I"/>
</dbReference>
<evidence type="ECO:0000256" key="2">
    <source>
        <dbReference type="ARBA" id="ARBA00023125"/>
    </source>
</evidence>
<dbReference type="GO" id="GO:0003700">
    <property type="term" value="F:DNA-binding transcription factor activity"/>
    <property type="evidence" value="ECO:0007669"/>
    <property type="project" value="TreeGrafter"/>
</dbReference>
<evidence type="ECO:0000259" key="5">
    <source>
        <dbReference type="PROSITE" id="PS50932"/>
    </source>
</evidence>
<dbReference type="PANTHER" id="PTHR30146">
    <property type="entry name" value="LACI-RELATED TRANSCRIPTIONAL REPRESSOR"/>
    <property type="match status" value="1"/>
</dbReference>
<keyword evidence="7" id="KW-1185">Reference proteome</keyword>
<sequence length="374" mass="40949">MTVAFPAHQNERMGFTDQPSVPPRGRRPAAEGTSGSPRPTMAMVAARVGVSKQTVHYALNSPDRLSPTTLRRVLKAVDELGYRPNQAARSLRTQSPRAVGFRLLPTTEGQSGGVWASYLYELSVAAHRADHAVYCHPAATDEEEIQVIQEIFSTNTVDCFVITSTQDHDPRITFLRERGIPFVSFGRPWGHPMSDTWWVDVDGAAGMEQAVDHLAECGHRRIAYLGWDGPSGFGDDRESGWRRAMRSHGFSTRDLAARGPDEISTGRELAGRLLDRKTPPTGFVCVSDTIAIGALRACRERGLAAGRDVGVVGFDDSVGAHFVDPGLTSLAQPLELVARHTMRLLLDRLKDPNAKAEQVLLRPTLVVRESTVPL</sequence>
<proteinExistence type="predicted"/>
<dbReference type="PROSITE" id="PS50932">
    <property type="entry name" value="HTH_LACI_2"/>
    <property type="match status" value="1"/>
</dbReference>
<evidence type="ECO:0000256" key="1">
    <source>
        <dbReference type="ARBA" id="ARBA00023015"/>
    </source>
</evidence>
<dbReference type="GO" id="GO:0000976">
    <property type="term" value="F:transcription cis-regulatory region binding"/>
    <property type="evidence" value="ECO:0007669"/>
    <property type="project" value="TreeGrafter"/>
</dbReference>
<dbReference type="SUPFAM" id="SSF47413">
    <property type="entry name" value="lambda repressor-like DNA-binding domains"/>
    <property type="match status" value="1"/>
</dbReference>
<dbReference type="AlphaFoldDB" id="A0A5N8XZ92"/>
<protein>
    <submittedName>
        <fullName evidence="6">LacI family transcriptional regulator</fullName>
    </submittedName>
</protein>
<dbReference type="InterPro" id="IPR010982">
    <property type="entry name" value="Lambda_DNA-bd_dom_sf"/>
</dbReference>
<comment type="caution">
    <text evidence="6">The sequence shown here is derived from an EMBL/GenBank/DDBJ whole genome shotgun (WGS) entry which is preliminary data.</text>
</comment>
<accession>A0A5N8XZ92</accession>
<dbReference type="CDD" id="cd01392">
    <property type="entry name" value="HTH_LacI"/>
    <property type="match status" value="1"/>
</dbReference>
<dbReference type="OrthoDB" id="3430936at2"/>
<feature type="region of interest" description="Disordered" evidence="4">
    <location>
        <begin position="1"/>
        <end position="39"/>
    </location>
</feature>
<name>A0A5N8XZ92_9ACTN</name>
<organism evidence="6 7">
    <name type="scientific">Streptomyces spongiae</name>
    <dbReference type="NCBI Taxonomy" id="565072"/>
    <lineage>
        <taxon>Bacteria</taxon>
        <taxon>Bacillati</taxon>
        <taxon>Actinomycetota</taxon>
        <taxon>Actinomycetes</taxon>
        <taxon>Kitasatosporales</taxon>
        <taxon>Streptomycetaceae</taxon>
        <taxon>Streptomyces</taxon>
    </lineage>
</organism>
<dbReference type="InterPro" id="IPR000843">
    <property type="entry name" value="HTH_LacI"/>
</dbReference>
<evidence type="ECO:0000256" key="3">
    <source>
        <dbReference type="ARBA" id="ARBA00023163"/>
    </source>
</evidence>
<dbReference type="EMBL" id="VJZC01000887">
    <property type="protein sequence ID" value="MPY64673.1"/>
    <property type="molecule type" value="Genomic_DNA"/>
</dbReference>
<dbReference type="CDD" id="cd06292">
    <property type="entry name" value="PBP1_AglR_RafR-like"/>
    <property type="match status" value="1"/>
</dbReference>
<evidence type="ECO:0000313" key="7">
    <source>
        <dbReference type="Proteomes" id="UP000400924"/>
    </source>
</evidence>
<dbReference type="PANTHER" id="PTHR30146:SF109">
    <property type="entry name" value="HTH-TYPE TRANSCRIPTIONAL REGULATOR GALS"/>
    <property type="match status" value="1"/>
</dbReference>
<reference evidence="6 7" key="1">
    <citation type="submission" date="2019-07" db="EMBL/GenBank/DDBJ databases">
        <title>New species of Amycolatopsis and Streptomyces.</title>
        <authorList>
            <person name="Duangmal K."/>
            <person name="Teo W.F.A."/>
            <person name="Lipun K."/>
        </authorList>
    </citation>
    <scope>NUCLEOTIDE SEQUENCE [LARGE SCALE GENOMIC DNA]</scope>
    <source>
        <strain evidence="6 7">NBRC 106415</strain>
    </source>
</reference>
<dbReference type="Gene3D" id="3.40.50.2300">
    <property type="match status" value="2"/>
</dbReference>
<keyword evidence="2" id="KW-0238">DNA-binding</keyword>
<dbReference type="Pfam" id="PF13377">
    <property type="entry name" value="Peripla_BP_3"/>
    <property type="match status" value="1"/>
</dbReference>
<evidence type="ECO:0000313" key="6">
    <source>
        <dbReference type="EMBL" id="MPY64673.1"/>
    </source>
</evidence>
<evidence type="ECO:0000256" key="4">
    <source>
        <dbReference type="SAM" id="MobiDB-lite"/>
    </source>
</evidence>
<gene>
    <name evidence="6" type="ORF">FNH08_48240</name>
</gene>
<dbReference type="Proteomes" id="UP000400924">
    <property type="component" value="Unassembled WGS sequence"/>
</dbReference>
<keyword evidence="1" id="KW-0805">Transcription regulation</keyword>
<dbReference type="SMART" id="SM00354">
    <property type="entry name" value="HTH_LACI"/>
    <property type="match status" value="1"/>
</dbReference>